<dbReference type="RefSeq" id="WP_126727192.1">
    <property type="nucleotide sequence ID" value="NZ_RYZH01000046.1"/>
</dbReference>
<protein>
    <submittedName>
        <fullName evidence="2">Uncharacterized protein</fullName>
    </submittedName>
</protein>
<name>A0A432MFI4_9BACT</name>
<keyword evidence="1" id="KW-1133">Transmembrane helix</keyword>
<evidence type="ECO:0000313" key="3">
    <source>
        <dbReference type="Proteomes" id="UP000280296"/>
    </source>
</evidence>
<evidence type="ECO:0000313" key="2">
    <source>
        <dbReference type="EMBL" id="RUL84665.1"/>
    </source>
</evidence>
<accession>A0A432MFI4</accession>
<evidence type="ECO:0000256" key="1">
    <source>
        <dbReference type="SAM" id="Phobius"/>
    </source>
</evidence>
<organism evidence="2 3">
    <name type="scientific">Tautonia sociabilis</name>
    <dbReference type="NCBI Taxonomy" id="2080755"/>
    <lineage>
        <taxon>Bacteria</taxon>
        <taxon>Pseudomonadati</taxon>
        <taxon>Planctomycetota</taxon>
        <taxon>Planctomycetia</taxon>
        <taxon>Isosphaerales</taxon>
        <taxon>Isosphaeraceae</taxon>
        <taxon>Tautonia</taxon>
    </lineage>
</organism>
<reference evidence="2 3" key="2">
    <citation type="submission" date="2019-01" db="EMBL/GenBank/DDBJ databases">
        <title>Tautonia sociabilis, a novel thermotolerant planctomycete of Isosphaeraceae family, isolated from a 4000 m deep subterranean habitat.</title>
        <authorList>
            <person name="Kovaleva O.L."/>
            <person name="Elcheninov A.G."/>
            <person name="Van Heerden E."/>
            <person name="Toshchakov S.V."/>
            <person name="Novikov A."/>
            <person name="Bonch-Osmolovskaya E.A."/>
            <person name="Kublanov I.V."/>
        </authorList>
    </citation>
    <scope>NUCLEOTIDE SEQUENCE [LARGE SCALE GENOMIC DNA]</scope>
    <source>
        <strain evidence="2 3">GM2012</strain>
    </source>
</reference>
<sequence length="119" mass="13459">MPDRRSNEPEPEVFDRLQRLAMHERRRRWDSTLLALTSNPADADRLGSASMPTDLVSERFESLELQIAALARELRRIERRAGMIALRARLAVVLGLLAAIACMGLWTGTLSAWFLKISN</sequence>
<keyword evidence="1" id="KW-0472">Membrane</keyword>
<keyword evidence="1" id="KW-0812">Transmembrane</keyword>
<dbReference type="EMBL" id="RYZH01000046">
    <property type="protein sequence ID" value="RUL84665.1"/>
    <property type="molecule type" value="Genomic_DNA"/>
</dbReference>
<reference evidence="2 3" key="1">
    <citation type="submission" date="2018-12" db="EMBL/GenBank/DDBJ databases">
        <authorList>
            <person name="Toschakov S.V."/>
        </authorList>
    </citation>
    <scope>NUCLEOTIDE SEQUENCE [LARGE SCALE GENOMIC DNA]</scope>
    <source>
        <strain evidence="2 3">GM2012</strain>
    </source>
</reference>
<dbReference type="AlphaFoldDB" id="A0A432MFI4"/>
<comment type="caution">
    <text evidence="2">The sequence shown here is derived from an EMBL/GenBank/DDBJ whole genome shotgun (WGS) entry which is preliminary data.</text>
</comment>
<dbReference type="Proteomes" id="UP000280296">
    <property type="component" value="Unassembled WGS sequence"/>
</dbReference>
<keyword evidence="3" id="KW-1185">Reference proteome</keyword>
<feature type="transmembrane region" description="Helical" evidence="1">
    <location>
        <begin position="90"/>
        <end position="115"/>
    </location>
</feature>
<gene>
    <name evidence="2" type="ORF">TsocGM_19780</name>
</gene>
<dbReference type="OrthoDB" id="9870500at2"/>
<proteinExistence type="predicted"/>